<feature type="domain" description="3-dehydroquinate synthase C-terminal" evidence="20">
    <location>
        <begin position="179"/>
        <end position="322"/>
    </location>
</feature>
<keyword evidence="13 18" id="KW-0862">Zinc</keyword>
<keyword evidence="14 18" id="KW-0520">NAD</keyword>
<dbReference type="PANTHER" id="PTHR43622:SF7">
    <property type="entry name" value="3-DEHYDROQUINATE SYNTHASE, CHLOROPLASTIC"/>
    <property type="match status" value="1"/>
</dbReference>
<dbReference type="GO" id="GO:0003856">
    <property type="term" value="F:3-dehydroquinate synthase activity"/>
    <property type="evidence" value="ECO:0007669"/>
    <property type="project" value="UniProtKB-UniRule"/>
</dbReference>
<evidence type="ECO:0000256" key="15">
    <source>
        <dbReference type="ARBA" id="ARBA00023141"/>
    </source>
</evidence>
<dbReference type="CDD" id="cd08195">
    <property type="entry name" value="DHQS"/>
    <property type="match status" value="1"/>
</dbReference>
<evidence type="ECO:0000256" key="3">
    <source>
        <dbReference type="ARBA" id="ARBA00001947"/>
    </source>
</evidence>
<evidence type="ECO:0000256" key="18">
    <source>
        <dbReference type="HAMAP-Rule" id="MF_00110"/>
    </source>
</evidence>
<sequence>MDILQIKTETKQYPVYIGSRILHHLASFLTAGGISNLMVIADERVNELHGQTLLQHLPESLEVSVFTVPAGEAAKTLEVYDECMTFAINKGLDRQSCILAFGGGACGDLAGFVAATYMRGIRFVGVPTTILAHDSSVGGKVAVNHKLGKNMIGQFYHPEAVFYDTAFLKSLPLKEVRSGMAEVIKHSLISDEEFYRNLLNNIRSFSTIEPEFLINCLKQGIAVKAGIVANDERENGIRAFLNFGHTYGHALENLGGYKEISHGESVMAGMVFALFLSKRLSCLRFDLSEFIMWAKELGYPLSFSKKYLFEDIYEVMTRDKKAANKIPKFVLLSDIGTPLLKEVSRMDLKEAHDFVSAIKGD</sequence>
<keyword evidence="15 18" id="KW-0057">Aromatic amino acid biosynthesis</keyword>
<keyword evidence="16 18" id="KW-0456">Lyase</keyword>
<comment type="pathway">
    <text evidence="5 18">Metabolic intermediate biosynthesis; chorismate biosynthesis; chorismate from D-erythrose 4-phosphate and phosphoenolpyruvate: step 2/7.</text>
</comment>
<feature type="binding site" evidence="18">
    <location>
        <position position="140"/>
    </location>
    <ligand>
        <name>NAD(+)</name>
        <dbReference type="ChEBI" id="CHEBI:57540"/>
    </ligand>
</feature>
<feature type="binding site" evidence="18">
    <location>
        <position position="149"/>
    </location>
    <ligand>
        <name>NAD(+)</name>
        <dbReference type="ChEBI" id="CHEBI:57540"/>
    </ligand>
</feature>
<feature type="domain" description="3-dehydroquinate synthase N-terminal" evidence="19">
    <location>
        <begin position="66"/>
        <end position="177"/>
    </location>
</feature>
<dbReference type="GO" id="GO:0009423">
    <property type="term" value="P:chorismate biosynthetic process"/>
    <property type="evidence" value="ECO:0007669"/>
    <property type="project" value="UniProtKB-UniRule"/>
</dbReference>
<comment type="similarity">
    <text evidence="6 18">Belongs to the sugar phosphate cyclases superfamily. Dehydroquinate synthase family.</text>
</comment>
<evidence type="ECO:0000256" key="14">
    <source>
        <dbReference type="ARBA" id="ARBA00023027"/>
    </source>
</evidence>
<feature type="binding site" evidence="18">
    <location>
        <position position="182"/>
    </location>
    <ligand>
        <name>Zn(2+)</name>
        <dbReference type="ChEBI" id="CHEBI:29105"/>
    </ligand>
</feature>
<dbReference type="InterPro" id="IPR030963">
    <property type="entry name" value="DHQ_synth_fam"/>
</dbReference>
<dbReference type="SUPFAM" id="SSF56796">
    <property type="entry name" value="Dehydroquinate synthase-like"/>
    <property type="match status" value="1"/>
</dbReference>
<dbReference type="GO" id="GO:0000166">
    <property type="term" value="F:nucleotide binding"/>
    <property type="evidence" value="ECO:0007669"/>
    <property type="project" value="UniProtKB-KW"/>
</dbReference>
<comment type="cofactor">
    <cofactor evidence="2 18">
        <name>NAD(+)</name>
        <dbReference type="ChEBI" id="CHEBI:57540"/>
    </cofactor>
</comment>
<evidence type="ECO:0000256" key="2">
    <source>
        <dbReference type="ARBA" id="ARBA00001911"/>
    </source>
</evidence>
<keyword evidence="22" id="KW-1185">Reference proteome</keyword>
<dbReference type="EC" id="4.2.3.4" evidence="7 18"/>
<keyword evidence="12 18" id="KW-0547">Nucleotide-binding</keyword>
<dbReference type="FunFam" id="3.40.50.1970:FF:000007">
    <property type="entry name" value="Pentafunctional AROM polypeptide"/>
    <property type="match status" value="1"/>
</dbReference>
<dbReference type="InterPro" id="IPR016037">
    <property type="entry name" value="DHQ_synth_AroB"/>
</dbReference>
<accession>A0A3A1QWV9</accession>
<evidence type="ECO:0000256" key="17">
    <source>
        <dbReference type="ARBA" id="ARBA00023285"/>
    </source>
</evidence>
<dbReference type="InterPro" id="IPR050071">
    <property type="entry name" value="Dehydroquinate_synthase"/>
</dbReference>
<evidence type="ECO:0000313" key="22">
    <source>
        <dbReference type="Proteomes" id="UP000265801"/>
    </source>
</evidence>
<reference evidence="21 22" key="1">
    <citation type="submission" date="2018-09" db="EMBL/GenBank/DDBJ databases">
        <title>Bacillus saliacetes sp. nov., isolated from Thai shrimp paste (Ka-pi).</title>
        <authorList>
            <person name="Daroonpunt R."/>
            <person name="Tanasupawat S."/>
            <person name="Yiamsombut S."/>
        </authorList>
    </citation>
    <scope>NUCLEOTIDE SEQUENCE [LARGE SCALE GENOMIC DNA]</scope>
    <source>
        <strain evidence="21 22">SKP7-4</strain>
    </source>
</reference>
<comment type="function">
    <text evidence="18">Catalyzes the conversion of 3-deoxy-D-arabino-heptulosonate 7-phosphate (DAHP) to dehydroquinate (DHQ).</text>
</comment>
<dbReference type="Pfam" id="PF01761">
    <property type="entry name" value="DHQ_synthase"/>
    <property type="match status" value="1"/>
</dbReference>
<evidence type="ECO:0000256" key="11">
    <source>
        <dbReference type="ARBA" id="ARBA00022723"/>
    </source>
</evidence>
<evidence type="ECO:0000256" key="4">
    <source>
        <dbReference type="ARBA" id="ARBA00004496"/>
    </source>
</evidence>
<evidence type="ECO:0000256" key="10">
    <source>
        <dbReference type="ARBA" id="ARBA00022605"/>
    </source>
</evidence>
<evidence type="ECO:0000256" key="5">
    <source>
        <dbReference type="ARBA" id="ARBA00004661"/>
    </source>
</evidence>
<organism evidence="21 22">
    <name type="scientific">Bacillus salacetis</name>
    <dbReference type="NCBI Taxonomy" id="2315464"/>
    <lineage>
        <taxon>Bacteria</taxon>
        <taxon>Bacillati</taxon>
        <taxon>Bacillota</taxon>
        <taxon>Bacilli</taxon>
        <taxon>Bacillales</taxon>
        <taxon>Bacillaceae</taxon>
        <taxon>Bacillus</taxon>
    </lineage>
</organism>
<keyword evidence="11 18" id="KW-0479">Metal-binding</keyword>
<dbReference type="NCBIfam" id="TIGR01357">
    <property type="entry name" value="aroB"/>
    <property type="match status" value="1"/>
</dbReference>
<evidence type="ECO:0000256" key="8">
    <source>
        <dbReference type="ARBA" id="ARBA00017684"/>
    </source>
</evidence>
<evidence type="ECO:0000256" key="7">
    <source>
        <dbReference type="ARBA" id="ARBA00013031"/>
    </source>
</evidence>
<dbReference type="UniPathway" id="UPA00053">
    <property type="reaction ID" value="UER00085"/>
</dbReference>
<dbReference type="GO" id="GO:0009073">
    <property type="term" value="P:aromatic amino acid family biosynthetic process"/>
    <property type="evidence" value="ECO:0007669"/>
    <property type="project" value="UniProtKB-KW"/>
</dbReference>
<dbReference type="GO" id="GO:0046872">
    <property type="term" value="F:metal ion binding"/>
    <property type="evidence" value="ECO:0007669"/>
    <property type="project" value="UniProtKB-KW"/>
</dbReference>
<dbReference type="Pfam" id="PF24621">
    <property type="entry name" value="DHQS_C"/>
    <property type="match status" value="1"/>
</dbReference>
<gene>
    <name evidence="18" type="primary">aroB</name>
    <name evidence="21" type="ORF">D3H55_12240</name>
</gene>
<proteinExistence type="inferred from homology"/>
<comment type="cofactor">
    <cofactor evidence="18">
        <name>Co(2+)</name>
        <dbReference type="ChEBI" id="CHEBI:48828"/>
    </cofactor>
    <cofactor evidence="18">
        <name>Zn(2+)</name>
        <dbReference type="ChEBI" id="CHEBI:29105"/>
    </cofactor>
    <text evidence="18">Binds 1 divalent metal cation per subunit. Can use either Co(2+) or Zn(2+).</text>
</comment>
<dbReference type="AlphaFoldDB" id="A0A3A1QWV9"/>
<comment type="subcellular location">
    <subcellularLocation>
        <location evidence="4 18">Cytoplasm</location>
    </subcellularLocation>
</comment>
<evidence type="ECO:0000259" key="19">
    <source>
        <dbReference type="Pfam" id="PF01761"/>
    </source>
</evidence>
<dbReference type="EMBL" id="QXIR01000015">
    <property type="protein sequence ID" value="RIW33147.1"/>
    <property type="molecule type" value="Genomic_DNA"/>
</dbReference>
<feature type="binding site" evidence="18">
    <location>
        <begin position="104"/>
        <end position="108"/>
    </location>
    <ligand>
        <name>NAD(+)</name>
        <dbReference type="ChEBI" id="CHEBI:57540"/>
    </ligand>
</feature>
<dbReference type="RefSeq" id="WP_119547204.1">
    <property type="nucleotide sequence ID" value="NZ_QXIR01000015.1"/>
</dbReference>
<feature type="binding site" evidence="18">
    <location>
        <position position="262"/>
    </location>
    <ligand>
        <name>Zn(2+)</name>
        <dbReference type="ChEBI" id="CHEBI:29105"/>
    </ligand>
</feature>
<evidence type="ECO:0000256" key="13">
    <source>
        <dbReference type="ARBA" id="ARBA00022833"/>
    </source>
</evidence>
<evidence type="ECO:0000313" key="21">
    <source>
        <dbReference type="EMBL" id="RIW33147.1"/>
    </source>
</evidence>
<comment type="cofactor">
    <cofactor evidence="3">
        <name>Zn(2+)</name>
        <dbReference type="ChEBI" id="CHEBI:29105"/>
    </cofactor>
</comment>
<dbReference type="InterPro" id="IPR056179">
    <property type="entry name" value="DHQS_C"/>
</dbReference>
<dbReference type="PANTHER" id="PTHR43622">
    <property type="entry name" value="3-DEHYDROQUINATE SYNTHASE"/>
    <property type="match status" value="1"/>
</dbReference>
<dbReference type="Gene3D" id="1.20.1090.10">
    <property type="entry name" value="Dehydroquinate synthase-like - alpha domain"/>
    <property type="match status" value="1"/>
</dbReference>
<evidence type="ECO:0000256" key="16">
    <source>
        <dbReference type="ARBA" id="ARBA00023239"/>
    </source>
</evidence>
<dbReference type="PIRSF" id="PIRSF001455">
    <property type="entry name" value="DHQ_synth"/>
    <property type="match status" value="1"/>
</dbReference>
<dbReference type="GO" id="GO:0008652">
    <property type="term" value="P:amino acid biosynthetic process"/>
    <property type="evidence" value="ECO:0007669"/>
    <property type="project" value="UniProtKB-KW"/>
</dbReference>
<evidence type="ECO:0000259" key="20">
    <source>
        <dbReference type="Pfam" id="PF24621"/>
    </source>
</evidence>
<feature type="binding site" evidence="18">
    <location>
        <position position="245"/>
    </location>
    <ligand>
        <name>Zn(2+)</name>
        <dbReference type="ChEBI" id="CHEBI:29105"/>
    </ligand>
</feature>
<dbReference type="OrthoDB" id="9806583at2"/>
<feature type="binding site" evidence="18">
    <location>
        <begin position="128"/>
        <end position="129"/>
    </location>
    <ligand>
        <name>NAD(+)</name>
        <dbReference type="ChEBI" id="CHEBI:57540"/>
    </ligand>
</feature>
<dbReference type="GO" id="GO:0005737">
    <property type="term" value="C:cytoplasm"/>
    <property type="evidence" value="ECO:0007669"/>
    <property type="project" value="UniProtKB-SubCell"/>
</dbReference>
<keyword evidence="17 18" id="KW-0170">Cobalt</keyword>
<evidence type="ECO:0000256" key="12">
    <source>
        <dbReference type="ARBA" id="ARBA00022741"/>
    </source>
</evidence>
<dbReference type="Gene3D" id="3.40.50.1970">
    <property type="match status" value="1"/>
</dbReference>
<comment type="catalytic activity">
    <reaction evidence="1 18">
        <text>7-phospho-2-dehydro-3-deoxy-D-arabino-heptonate = 3-dehydroquinate + phosphate</text>
        <dbReference type="Rhea" id="RHEA:21968"/>
        <dbReference type="ChEBI" id="CHEBI:32364"/>
        <dbReference type="ChEBI" id="CHEBI:43474"/>
        <dbReference type="ChEBI" id="CHEBI:58394"/>
        <dbReference type="EC" id="4.2.3.4"/>
    </reaction>
</comment>
<comment type="caution">
    <text evidence="21">The sequence shown here is derived from an EMBL/GenBank/DDBJ whole genome shotgun (WGS) entry which is preliminary data.</text>
</comment>
<evidence type="ECO:0000256" key="1">
    <source>
        <dbReference type="ARBA" id="ARBA00001393"/>
    </source>
</evidence>
<keyword evidence="9 18" id="KW-0963">Cytoplasm</keyword>
<dbReference type="InterPro" id="IPR030960">
    <property type="entry name" value="DHQS/DOIS_N"/>
</dbReference>
<evidence type="ECO:0000256" key="6">
    <source>
        <dbReference type="ARBA" id="ARBA00005412"/>
    </source>
</evidence>
<protein>
    <recommendedName>
        <fullName evidence="8 18">3-dehydroquinate synthase</fullName>
        <shortName evidence="18">DHQS</shortName>
        <ecNumber evidence="7 18">4.2.3.4</ecNumber>
    </recommendedName>
</protein>
<evidence type="ECO:0000256" key="9">
    <source>
        <dbReference type="ARBA" id="ARBA00022490"/>
    </source>
</evidence>
<name>A0A3A1QWV9_9BACI</name>
<dbReference type="Proteomes" id="UP000265801">
    <property type="component" value="Unassembled WGS sequence"/>
</dbReference>
<comment type="caution">
    <text evidence="18">Lacks conserved residue(s) required for the propagation of feature annotation.</text>
</comment>
<dbReference type="HAMAP" id="MF_00110">
    <property type="entry name" value="DHQ_synthase"/>
    <property type="match status" value="1"/>
</dbReference>
<keyword evidence="10 18" id="KW-0028">Amino-acid biosynthesis</keyword>